<evidence type="ECO:0000313" key="1">
    <source>
        <dbReference type="EMBL" id="GBC63760.1"/>
    </source>
</evidence>
<comment type="caution">
    <text evidence="1">The sequence shown here is derived from an EMBL/GenBank/DDBJ whole genome shotgun (WGS) entry which is preliminary data.</text>
</comment>
<name>A0A401G3F2_9BACT</name>
<reference evidence="2" key="1">
    <citation type="submission" date="2017-11" db="EMBL/GenBank/DDBJ databases">
        <authorList>
            <person name="Watanabe M."/>
            <person name="Kojima H."/>
        </authorList>
    </citation>
    <scope>NUCLEOTIDE SEQUENCE [LARGE SCALE GENOMIC DNA]</scope>
    <source>
        <strain evidence="2">Tokyo 01</strain>
    </source>
</reference>
<dbReference type="Gene3D" id="3.40.630.30">
    <property type="match status" value="1"/>
</dbReference>
<protein>
    <recommendedName>
        <fullName evidence="3">N-acetyltransferase domain-containing protein</fullName>
    </recommendedName>
</protein>
<organism evidence="1 2">
    <name type="scientific">Desulfonema ishimotonii</name>
    <dbReference type="NCBI Taxonomy" id="45657"/>
    <lineage>
        <taxon>Bacteria</taxon>
        <taxon>Pseudomonadati</taxon>
        <taxon>Thermodesulfobacteriota</taxon>
        <taxon>Desulfobacteria</taxon>
        <taxon>Desulfobacterales</taxon>
        <taxon>Desulfococcaceae</taxon>
        <taxon>Desulfonema</taxon>
    </lineage>
</organism>
<dbReference type="Proteomes" id="UP000288096">
    <property type="component" value="Unassembled WGS sequence"/>
</dbReference>
<proteinExistence type="predicted"/>
<dbReference type="RefSeq" id="WP_124330799.1">
    <property type="nucleotide sequence ID" value="NZ_BEXT01000001.1"/>
</dbReference>
<sequence>MKLLHLVKKLIFHMGTGSLQGVFKEILYFNRIMVVIEKKISAQPRAEADNIRFIIATDSNYKEYQHKYNMENLSYYCERGARCLIAVRGDKCLGYQFWTRDNQFRDLKMLDLKLKENEAYLFDLFVFKELRGTSLPKIISAEAFNHLVSEGVNKIYGYYFSDNIKALWWHKFYLKCREINRVRIHRVFFLELVGRRLMLNI</sequence>
<gene>
    <name evidence="1" type="ORF">DENIS_4758</name>
</gene>
<keyword evidence="2" id="KW-1185">Reference proteome</keyword>
<reference evidence="2" key="2">
    <citation type="submission" date="2019-01" db="EMBL/GenBank/DDBJ databases">
        <title>Genome sequence of Desulfonema ishimotonii strain Tokyo 01.</title>
        <authorList>
            <person name="Fukui M."/>
        </authorList>
    </citation>
    <scope>NUCLEOTIDE SEQUENCE [LARGE SCALE GENOMIC DNA]</scope>
    <source>
        <strain evidence="2">Tokyo 01</strain>
    </source>
</reference>
<dbReference type="InterPro" id="IPR016181">
    <property type="entry name" value="Acyl_CoA_acyltransferase"/>
</dbReference>
<dbReference type="SUPFAM" id="SSF55729">
    <property type="entry name" value="Acyl-CoA N-acyltransferases (Nat)"/>
    <property type="match status" value="1"/>
</dbReference>
<dbReference type="AlphaFoldDB" id="A0A401G3F2"/>
<evidence type="ECO:0000313" key="2">
    <source>
        <dbReference type="Proteomes" id="UP000288096"/>
    </source>
</evidence>
<evidence type="ECO:0008006" key="3">
    <source>
        <dbReference type="Google" id="ProtNLM"/>
    </source>
</evidence>
<accession>A0A401G3F2</accession>
<dbReference type="EMBL" id="BEXT01000001">
    <property type="protein sequence ID" value="GBC63760.1"/>
    <property type="molecule type" value="Genomic_DNA"/>
</dbReference>